<dbReference type="VEuPathDB" id="FungiDB:CPSG_00360"/>
<reference evidence="2" key="2">
    <citation type="submission" date="2010-03" db="EMBL/GenBank/DDBJ databases">
        <title>The genome sequence of Coccidioides posadasii strain Silveira.</title>
        <authorList>
            <consortium name="The Broad Institute Genome Sequencing Center for Infectious Disease"/>
            <person name="Neafsey D."/>
            <person name="Orbach M."/>
            <person name="Henn M.R."/>
            <person name="Cole G.T."/>
            <person name="Galgiani J."/>
            <person name="Gardner M.J."/>
            <person name="Kirkland T.N."/>
            <person name="Taylor J.W."/>
            <person name="Young S.K."/>
            <person name="Zeng Q."/>
            <person name="Koehrsen M."/>
            <person name="Alvarado L."/>
            <person name="Berlin A."/>
            <person name="Borenstein D."/>
            <person name="Chapman S.B."/>
            <person name="Chen Z."/>
            <person name="Engels R."/>
            <person name="Freedman E."/>
            <person name="Gellesch M."/>
            <person name="Goldberg J."/>
            <person name="Griggs A."/>
            <person name="Gujja S."/>
            <person name="Heilman E."/>
            <person name="Heiman D."/>
            <person name="Howarth C."/>
            <person name="Jen D."/>
            <person name="Larson L."/>
            <person name="Mehta T."/>
            <person name="Neiman D."/>
            <person name="Park D."/>
            <person name="Pearson M."/>
            <person name="Richards J."/>
            <person name="Roberts A."/>
            <person name="Saif S."/>
            <person name="Shea T."/>
            <person name="Shenoy N."/>
            <person name="Sisk P."/>
            <person name="Stolte C."/>
            <person name="Sykes S."/>
            <person name="Walk T."/>
            <person name="White J."/>
            <person name="Yandava C."/>
            <person name="Haas B."/>
            <person name="Nusbaum C."/>
            <person name="Birren B."/>
        </authorList>
    </citation>
    <scope>NUCLEOTIDE SEQUENCE [LARGE SCALE GENOMIC DNA]</scope>
    <source>
        <strain evidence="2">RMSCC 757 / Silveira</strain>
    </source>
</reference>
<dbReference type="HOGENOM" id="CLU_1562745_0_0_1"/>
<proteinExistence type="predicted"/>
<organism evidence="2">
    <name type="scientific">Coccidioides posadasii (strain RMSCC 757 / Silveira)</name>
    <name type="common">Valley fever fungus</name>
    <dbReference type="NCBI Taxonomy" id="443226"/>
    <lineage>
        <taxon>Eukaryota</taxon>
        <taxon>Fungi</taxon>
        <taxon>Dikarya</taxon>
        <taxon>Ascomycota</taxon>
        <taxon>Pezizomycotina</taxon>
        <taxon>Eurotiomycetes</taxon>
        <taxon>Eurotiomycetidae</taxon>
        <taxon>Onygenales</taxon>
        <taxon>Onygenaceae</taxon>
        <taxon>Coccidioides</taxon>
    </lineage>
</organism>
<gene>
    <name evidence="1" type="ORF">CPSG_00360</name>
</gene>
<reference evidence="2" key="1">
    <citation type="journal article" date="2010" name="Genome Res.">
        <title>Population genomic sequencing of Coccidioides fungi reveals recent hybridization and transposon control.</title>
        <authorList>
            <person name="Neafsey D.E."/>
            <person name="Barker B.M."/>
            <person name="Sharpton T.J."/>
            <person name="Stajich J.E."/>
            <person name="Park D.J."/>
            <person name="Whiston E."/>
            <person name="Hung C.-Y."/>
            <person name="McMahan C."/>
            <person name="White J."/>
            <person name="Sykes S."/>
            <person name="Heiman D."/>
            <person name="Young S."/>
            <person name="Zeng Q."/>
            <person name="Abouelleil A."/>
            <person name="Aftuck L."/>
            <person name="Bessette D."/>
            <person name="Brown A."/>
            <person name="FitzGerald M."/>
            <person name="Lui A."/>
            <person name="Macdonald J.P."/>
            <person name="Priest M."/>
            <person name="Orbach M.J."/>
            <person name="Galgiani J.N."/>
            <person name="Kirkland T.N."/>
            <person name="Cole G.T."/>
            <person name="Birren B.W."/>
            <person name="Henn M.R."/>
            <person name="Taylor J.W."/>
            <person name="Rounsley S.D."/>
        </authorList>
    </citation>
    <scope>NUCLEOTIDE SEQUENCE [LARGE SCALE GENOMIC DNA]</scope>
    <source>
        <strain evidence="2">RMSCC 757 / Silveira</strain>
    </source>
</reference>
<evidence type="ECO:0000313" key="1">
    <source>
        <dbReference type="EMBL" id="EFW22461.1"/>
    </source>
</evidence>
<evidence type="ECO:0000313" key="2">
    <source>
        <dbReference type="Proteomes" id="UP000002497"/>
    </source>
</evidence>
<sequence>MYTIVCPWWEKFRAKGGQYARCHEAFQRCSQGFFEDLLGGFKAFLNIHRANGRVGPAVFFTPRFNGRRELSSIRLELEFVVFLAVLALDDSIIDSAHAVFQQVRRLLWPNGRTAGNSWSEKLPKVCWTTDDCFSGLIDALPKFADDEQGSGLTKEIVKAYVGSIGSDILSV</sequence>
<accession>E9CRN4</accession>
<dbReference type="Proteomes" id="UP000002497">
    <property type="component" value="Unassembled WGS sequence"/>
</dbReference>
<dbReference type="EMBL" id="GL636486">
    <property type="protein sequence ID" value="EFW22461.1"/>
    <property type="molecule type" value="Genomic_DNA"/>
</dbReference>
<name>E9CRN4_COCPS</name>
<dbReference type="AlphaFoldDB" id="E9CRN4"/>
<keyword evidence="2" id="KW-1185">Reference proteome</keyword>
<protein>
    <submittedName>
        <fullName evidence="1">Uncharacterized protein</fullName>
    </submittedName>
</protein>